<evidence type="ECO:0000259" key="1">
    <source>
        <dbReference type="Pfam" id="PF24864"/>
    </source>
</evidence>
<comment type="caution">
    <text evidence="2">The sequence shown here is derived from an EMBL/GenBank/DDBJ whole genome shotgun (WGS) entry which is preliminary data.</text>
</comment>
<evidence type="ECO:0000313" key="3">
    <source>
        <dbReference type="Proteomes" id="UP001391051"/>
    </source>
</evidence>
<evidence type="ECO:0000313" key="2">
    <source>
        <dbReference type="EMBL" id="KAK7957337.1"/>
    </source>
</evidence>
<feature type="domain" description="DUF7730" evidence="1">
    <location>
        <begin position="2"/>
        <end position="121"/>
    </location>
</feature>
<dbReference type="RefSeq" id="XP_066702643.1">
    <property type="nucleotide sequence ID" value="XM_066842781.1"/>
</dbReference>
<proteinExistence type="predicted"/>
<dbReference type="Pfam" id="PF24864">
    <property type="entry name" value="DUF7730"/>
    <property type="match status" value="1"/>
</dbReference>
<gene>
    <name evidence="2" type="ORF">PG986_006559</name>
</gene>
<keyword evidence="3" id="KW-1185">Reference proteome</keyword>
<dbReference type="GeneID" id="92075843"/>
<organism evidence="2 3">
    <name type="scientific">Apiospora aurea</name>
    <dbReference type="NCBI Taxonomy" id="335848"/>
    <lineage>
        <taxon>Eukaryota</taxon>
        <taxon>Fungi</taxon>
        <taxon>Dikarya</taxon>
        <taxon>Ascomycota</taxon>
        <taxon>Pezizomycotina</taxon>
        <taxon>Sordariomycetes</taxon>
        <taxon>Xylariomycetidae</taxon>
        <taxon>Amphisphaeriales</taxon>
        <taxon>Apiosporaceae</taxon>
        <taxon>Apiospora</taxon>
    </lineage>
</organism>
<dbReference type="InterPro" id="IPR056632">
    <property type="entry name" value="DUF7730"/>
</dbReference>
<accession>A0ABR1QKR2</accession>
<sequence>MSSFLALPAEIRGMIYRPFLVGDAPAQHVVASGDFWGRKYNRFPCASISDHDFLQNLSRWCGKGGWGNYLTIMRFSMWRNGHLGCEPGTLFHRAKRLPSPTPLFLTCRQIYREAAVYVYDTPLIFHTWDAFRAFLARTRGVIPAGGGIRPAGRIHDKWEFSQGERVSVSPPEAGPVLR</sequence>
<reference evidence="2 3" key="1">
    <citation type="submission" date="2023-01" db="EMBL/GenBank/DDBJ databases">
        <title>Analysis of 21 Apiospora genomes using comparative genomics revels a genus with tremendous synthesis potential of carbohydrate active enzymes and secondary metabolites.</title>
        <authorList>
            <person name="Sorensen T."/>
        </authorList>
    </citation>
    <scope>NUCLEOTIDE SEQUENCE [LARGE SCALE GENOMIC DNA]</scope>
    <source>
        <strain evidence="2 3">CBS 24483</strain>
    </source>
</reference>
<protein>
    <recommendedName>
        <fullName evidence="1">DUF7730 domain-containing protein</fullName>
    </recommendedName>
</protein>
<dbReference type="EMBL" id="JAQQWE010000004">
    <property type="protein sequence ID" value="KAK7957337.1"/>
    <property type="molecule type" value="Genomic_DNA"/>
</dbReference>
<dbReference type="Proteomes" id="UP001391051">
    <property type="component" value="Unassembled WGS sequence"/>
</dbReference>
<name>A0ABR1QKR2_9PEZI</name>